<comment type="caution">
    <text evidence="1">The sequence shown here is derived from an EMBL/GenBank/DDBJ whole genome shotgun (WGS) entry which is preliminary data.</text>
</comment>
<dbReference type="Proteomes" id="UP001345963">
    <property type="component" value="Unassembled WGS sequence"/>
</dbReference>
<dbReference type="EMBL" id="JAHUTI010060935">
    <property type="protein sequence ID" value="MED6252165.1"/>
    <property type="molecule type" value="Genomic_DNA"/>
</dbReference>
<proteinExistence type="predicted"/>
<name>A0ABU7BRD3_9TELE</name>
<sequence length="86" mass="9565">MANKAQQPPHLHLAEVTASQFLDIWKHFDVDEEDSGAFVDTASLQHEDSGSKSQPSWIEFACMAFLVLQFTTDQTVKSHGCVSLLD</sequence>
<protein>
    <submittedName>
        <fullName evidence="1">Uncharacterized protein</fullName>
    </submittedName>
</protein>
<organism evidence="1 2">
    <name type="scientific">Ataeniobius toweri</name>
    <dbReference type="NCBI Taxonomy" id="208326"/>
    <lineage>
        <taxon>Eukaryota</taxon>
        <taxon>Metazoa</taxon>
        <taxon>Chordata</taxon>
        <taxon>Craniata</taxon>
        <taxon>Vertebrata</taxon>
        <taxon>Euteleostomi</taxon>
        <taxon>Actinopterygii</taxon>
        <taxon>Neopterygii</taxon>
        <taxon>Teleostei</taxon>
        <taxon>Neoteleostei</taxon>
        <taxon>Acanthomorphata</taxon>
        <taxon>Ovalentaria</taxon>
        <taxon>Atherinomorphae</taxon>
        <taxon>Cyprinodontiformes</taxon>
        <taxon>Goodeidae</taxon>
        <taxon>Ataeniobius</taxon>
    </lineage>
</organism>
<reference evidence="1 2" key="1">
    <citation type="submission" date="2021-07" db="EMBL/GenBank/DDBJ databases">
        <authorList>
            <person name="Palmer J.M."/>
        </authorList>
    </citation>
    <scope>NUCLEOTIDE SEQUENCE [LARGE SCALE GENOMIC DNA]</scope>
    <source>
        <strain evidence="1 2">AT_MEX2019</strain>
        <tissue evidence="1">Muscle</tissue>
    </source>
</reference>
<accession>A0ABU7BRD3</accession>
<gene>
    <name evidence="1" type="ORF">ATANTOWER_007893</name>
</gene>
<keyword evidence="2" id="KW-1185">Reference proteome</keyword>
<evidence type="ECO:0000313" key="2">
    <source>
        <dbReference type="Proteomes" id="UP001345963"/>
    </source>
</evidence>
<evidence type="ECO:0000313" key="1">
    <source>
        <dbReference type="EMBL" id="MED6252165.1"/>
    </source>
</evidence>